<gene>
    <name evidence="1" type="ORF">LCGC14_2220090</name>
</gene>
<dbReference type="EMBL" id="LAZR01029643">
    <property type="protein sequence ID" value="KKL58963.1"/>
    <property type="molecule type" value="Genomic_DNA"/>
</dbReference>
<sequence>MSEEFKALVDSSYDKGTPFWIHTSDYVFGMIPTDNERWIEVSYTFEEPDEPFSKTERDADLSFQFLLEEVEKGVTFYVEDLKVALLKEFASSLESQSGAEKMNAIIAELMSNAEKYSANLPIIKSKDQLNVLKERV</sequence>
<dbReference type="AlphaFoldDB" id="A0A0F9DB79"/>
<name>A0A0F9DB79_9ZZZZ</name>
<protein>
    <submittedName>
        <fullName evidence="1">Uncharacterized protein</fullName>
    </submittedName>
</protein>
<reference evidence="1" key="1">
    <citation type="journal article" date="2015" name="Nature">
        <title>Complex archaea that bridge the gap between prokaryotes and eukaryotes.</title>
        <authorList>
            <person name="Spang A."/>
            <person name="Saw J.H."/>
            <person name="Jorgensen S.L."/>
            <person name="Zaremba-Niedzwiedzka K."/>
            <person name="Martijn J."/>
            <person name="Lind A.E."/>
            <person name="van Eijk R."/>
            <person name="Schleper C."/>
            <person name="Guy L."/>
            <person name="Ettema T.J."/>
        </authorList>
    </citation>
    <scope>NUCLEOTIDE SEQUENCE</scope>
</reference>
<accession>A0A0F9DB79</accession>
<proteinExistence type="predicted"/>
<organism evidence="1">
    <name type="scientific">marine sediment metagenome</name>
    <dbReference type="NCBI Taxonomy" id="412755"/>
    <lineage>
        <taxon>unclassified sequences</taxon>
        <taxon>metagenomes</taxon>
        <taxon>ecological metagenomes</taxon>
    </lineage>
</organism>
<comment type="caution">
    <text evidence="1">The sequence shown here is derived from an EMBL/GenBank/DDBJ whole genome shotgun (WGS) entry which is preliminary data.</text>
</comment>
<evidence type="ECO:0000313" key="1">
    <source>
        <dbReference type="EMBL" id="KKL58963.1"/>
    </source>
</evidence>